<dbReference type="PROSITE" id="PS00028">
    <property type="entry name" value="ZINC_FINGER_C2H2_1"/>
    <property type="match status" value="3"/>
</dbReference>
<dbReference type="AlphaFoldDB" id="A0A9P4M046"/>
<feature type="non-terminal residue" evidence="7">
    <location>
        <position position="1"/>
    </location>
</feature>
<dbReference type="Gene3D" id="3.30.160.60">
    <property type="entry name" value="Classic Zinc Finger"/>
    <property type="match status" value="3"/>
</dbReference>
<evidence type="ECO:0000259" key="6">
    <source>
        <dbReference type="PROSITE" id="PS50157"/>
    </source>
</evidence>
<dbReference type="InterPro" id="IPR013087">
    <property type="entry name" value="Znf_C2H2_type"/>
</dbReference>
<dbReference type="InterPro" id="IPR036236">
    <property type="entry name" value="Znf_C2H2_sf"/>
</dbReference>
<dbReference type="SMART" id="SM00355">
    <property type="entry name" value="ZnF_C2H2"/>
    <property type="match status" value="6"/>
</dbReference>
<keyword evidence="8" id="KW-1185">Reference proteome</keyword>
<accession>A0A9P4M046</accession>
<evidence type="ECO:0000256" key="3">
    <source>
        <dbReference type="ARBA" id="ARBA00022771"/>
    </source>
</evidence>
<dbReference type="OrthoDB" id="6077919at2759"/>
<dbReference type="Pfam" id="PF00096">
    <property type="entry name" value="zf-C2H2"/>
    <property type="match status" value="1"/>
</dbReference>
<name>A0A9P4M046_9PEZI</name>
<keyword evidence="1" id="KW-0479">Metal-binding</keyword>
<dbReference type="PROSITE" id="PS50157">
    <property type="entry name" value="ZINC_FINGER_C2H2_2"/>
    <property type="match status" value="2"/>
</dbReference>
<dbReference type="PANTHER" id="PTHR24409">
    <property type="entry name" value="ZINC FINGER PROTEIN 142"/>
    <property type="match status" value="1"/>
</dbReference>
<evidence type="ECO:0000313" key="7">
    <source>
        <dbReference type="EMBL" id="KAF2091855.1"/>
    </source>
</evidence>
<proteinExistence type="predicted"/>
<feature type="domain" description="C2H2-type" evidence="6">
    <location>
        <begin position="183"/>
        <end position="212"/>
    </location>
</feature>
<dbReference type="GO" id="GO:0008270">
    <property type="term" value="F:zinc ion binding"/>
    <property type="evidence" value="ECO:0007669"/>
    <property type="project" value="UniProtKB-KW"/>
</dbReference>
<keyword evidence="3 5" id="KW-0863">Zinc-finger</keyword>
<dbReference type="Pfam" id="PF12171">
    <property type="entry name" value="zf-C2H2_jaz"/>
    <property type="match status" value="1"/>
</dbReference>
<dbReference type="EMBL" id="ML978711">
    <property type="protein sequence ID" value="KAF2091855.1"/>
    <property type="molecule type" value="Genomic_DNA"/>
</dbReference>
<dbReference type="PANTHER" id="PTHR24409:SF356">
    <property type="entry name" value="C2H2 FINGER DOMAIN TRANSCRIPTION FACTOR (EUROFUNG)"/>
    <property type="match status" value="1"/>
</dbReference>
<evidence type="ECO:0000256" key="2">
    <source>
        <dbReference type="ARBA" id="ARBA00022737"/>
    </source>
</evidence>
<comment type="caution">
    <text evidence="7">The sequence shown here is derived from an EMBL/GenBank/DDBJ whole genome shotgun (WGS) entry which is preliminary data.</text>
</comment>
<evidence type="ECO:0000256" key="5">
    <source>
        <dbReference type="PROSITE-ProRule" id="PRU00042"/>
    </source>
</evidence>
<dbReference type="Proteomes" id="UP000799776">
    <property type="component" value="Unassembled WGS sequence"/>
</dbReference>
<keyword evidence="4" id="KW-0862">Zinc</keyword>
<protein>
    <recommendedName>
        <fullName evidence="6">C2H2-type domain-containing protein</fullName>
    </recommendedName>
</protein>
<dbReference type="GO" id="GO:0005634">
    <property type="term" value="C:nucleus"/>
    <property type="evidence" value="ECO:0007669"/>
    <property type="project" value="TreeGrafter"/>
</dbReference>
<organism evidence="7 8">
    <name type="scientific">Saccharata proteae CBS 121410</name>
    <dbReference type="NCBI Taxonomy" id="1314787"/>
    <lineage>
        <taxon>Eukaryota</taxon>
        <taxon>Fungi</taxon>
        <taxon>Dikarya</taxon>
        <taxon>Ascomycota</taxon>
        <taxon>Pezizomycotina</taxon>
        <taxon>Dothideomycetes</taxon>
        <taxon>Dothideomycetes incertae sedis</taxon>
        <taxon>Botryosphaeriales</taxon>
        <taxon>Saccharataceae</taxon>
        <taxon>Saccharata</taxon>
    </lineage>
</organism>
<dbReference type="SUPFAM" id="SSF57667">
    <property type="entry name" value="beta-beta-alpha zinc fingers"/>
    <property type="match status" value="3"/>
</dbReference>
<gene>
    <name evidence="7" type="ORF">K490DRAFT_31561</name>
</gene>
<reference evidence="7" key="1">
    <citation type="journal article" date="2020" name="Stud. Mycol.">
        <title>101 Dothideomycetes genomes: a test case for predicting lifestyles and emergence of pathogens.</title>
        <authorList>
            <person name="Haridas S."/>
            <person name="Albert R."/>
            <person name="Binder M."/>
            <person name="Bloem J."/>
            <person name="Labutti K."/>
            <person name="Salamov A."/>
            <person name="Andreopoulos B."/>
            <person name="Baker S."/>
            <person name="Barry K."/>
            <person name="Bills G."/>
            <person name="Bluhm B."/>
            <person name="Cannon C."/>
            <person name="Castanera R."/>
            <person name="Culley D."/>
            <person name="Daum C."/>
            <person name="Ezra D."/>
            <person name="Gonzalez J."/>
            <person name="Henrissat B."/>
            <person name="Kuo A."/>
            <person name="Liang C."/>
            <person name="Lipzen A."/>
            <person name="Lutzoni F."/>
            <person name="Magnuson J."/>
            <person name="Mondo S."/>
            <person name="Nolan M."/>
            <person name="Ohm R."/>
            <person name="Pangilinan J."/>
            <person name="Park H.-J."/>
            <person name="Ramirez L."/>
            <person name="Alfaro M."/>
            <person name="Sun H."/>
            <person name="Tritt A."/>
            <person name="Yoshinaga Y."/>
            <person name="Zwiers L.-H."/>
            <person name="Turgeon B."/>
            <person name="Goodwin S."/>
            <person name="Spatafora J."/>
            <person name="Crous P."/>
            <person name="Grigoriev I."/>
        </authorList>
    </citation>
    <scope>NUCLEOTIDE SEQUENCE</scope>
    <source>
        <strain evidence="7">CBS 121410</strain>
    </source>
</reference>
<evidence type="ECO:0000256" key="4">
    <source>
        <dbReference type="ARBA" id="ARBA00022833"/>
    </source>
</evidence>
<keyword evidence="2" id="KW-0677">Repeat</keyword>
<dbReference type="GO" id="GO:0000977">
    <property type="term" value="F:RNA polymerase II transcription regulatory region sequence-specific DNA binding"/>
    <property type="evidence" value="ECO:0007669"/>
    <property type="project" value="TreeGrafter"/>
</dbReference>
<feature type="domain" description="C2H2-type" evidence="6">
    <location>
        <begin position="79"/>
        <end position="108"/>
    </location>
</feature>
<dbReference type="InterPro" id="IPR022755">
    <property type="entry name" value="Znf_C2H2_jaz"/>
</dbReference>
<sequence length="261" mass="30206">CVGSFSDPESCEFHRILFDHWPDYECGTCTRVFGSASARNQHMSAVDHWPYECDYCTCVFLHRSDWLDHMDDCDEKPSYYCSDCDRYFLNENSLKQHRNSRTHRGANVPCPFCKRGFTSPSGVAHHLETASCPKAPRVNRDEIYRIIRERDPNGKFTKKLLTWTETTPSPSWNPGYAWNGSEYECYICHRGFTTARGLEQHINSPVHAQKRYHCPNKRCGVDFVSLAAMFNHLESESCGAMRFETVTKTVKKLFDSNRLLC</sequence>
<evidence type="ECO:0000256" key="1">
    <source>
        <dbReference type="ARBA" id="ARBA00022723"/>
    </source>
</evidence>
<evidence type="ECO:0000313" key="8">
    <source>
        <dbReference type="Proteomes" id="UP000799776"/>
    </source>
</evidence>
<dbReference type="GO" id="GO:0000981">
    <property type="term" value="F:DNA-binding transcription factor activity, RNA polymerase II-specific"/>
    <property type="evidence" value="ECO:0007669"/>
    <property type="project" value="TreeGrafter"/>
</dbReference>